<gene>
    <name evidence="1" type="ORF">JYP53_16385</name>
</gene>
<accession>A0ABS3BI41</accession>
<proteinExistence type="predicted"/>
<name>A0ABS3BI41_9GAMM</name>
<evidence type="ECO:0000313" key="1">
    <source>
        <dbReference type="EMBL" id="MBN7771488.1"/>
    </source>
</evidence>
<reference evidence="1 2" key="1">
    <citation type="submission" date="2021-02" db="EMBL/GenBank/DDBJ databases">
        <title>PHA producing bacteria isolated from coastal sediment in Guangdong, Shenzhen.</title>
        <authorList>
            <person name="Zheng W."/>
            <person name="Yu S."/>
            <person name="Huang Y."/>
        </authorList>
    </citation>
    <scope>NUCLEOTIDE SEQUENCE [LARGE SCALE GENOMIC DNA]</scope>
    <source>
        <strain evidence="1 2">TN21-5</strain>
    </source>
</reference>
<dbReference type="Proteomes" id="UP000664344">
    <property type="component" value="Unassembled WGS sequence"/>
</dbReference>
<dbReference type="EMBL" id="JAFKDB010000020">
    <property type="protein sequence ID" value="MBN7771488.1"/>
    <property type="molecule type" value="Genomic_DNA"/>
</dbReference>
<sequence length="88" mass="9806">MDNNRIACCEIPVQIGTIEKTLDRLRGRHDSNNWFSHKAFKKARFGGYLVAGLFAKEAEGGGQWLCLDIKIKGVGANSLTRQIEQADQ</sequence>
<dbReference type="RefSeq" id="WP_241264756.1">
    <property type="nucleotide sequence ID" value="NZ_JAFKDB010000020.1"/>
</dbReference>
<keyword evidence="2" id="KW-1185">Reference proteome</keyword>
<comment type="caution">
    <text evidence="1">The sequence shown here is derived from an EMBL/GenBank/DDBJ whole genome shotgun (WGS) entry which is preliminary data.</text>
</comment>
<protein>
    <submittedName>
        <fullName evidence="1">Uncharacterized protein</fullName>
    </submittedName>
</protein>
<evidence type="ECO:0000313" key="2">
    <source>
        <dbReference type="Proteomes" id="UP000664344"/>
    </source>
</evidence>
<organism evidence="1 2">
    <name type="scientific">Marinobacter daepoensis</name>
    <dbReference type="NCBI Taxonomy" id="262077"/>
    <lineage>
        <taxon>Bacteria</taxon>
        <taxon>Pseudomonadati</taxon>
        <taxon>Pseudomonadota</taxon>
        <taxon>Gammaproteobacteria</taxon>
        <taxon>Pseudomonadales</taxon>
        <taxon>Marinobacteraceae</taxon>
        <taxon>Marinobacter</taxon>
    </lineage>
</organism>